<dbReference type="Pfam" id="PF00440">
    <property type="entry name" value="TetR_N"/>
    <property type="match status" value="1"/>
</dbReference>
<keyword evidence="7" id="KW-1185">Reference proteome</keyword>
<dbReference type="InterPro" id="IPR036271">
    <property type="entry name" value="Tet_transcr_reg_TetR-rel_C_sf"/>
</dbReference>
<dbReference type="Pfam" id="PF16859">
    <property type="entry name" value="TetR_C_11"/>
    <property type="match status" value="1"/>
</dbReference>
<dbReference type="SUPFAM" id="SSF48498">
    <property type="entry name" value="Tetracyclin repressor-like, C-terminal domain"/>
    <property type="match status" value="1"/>
</dbReference>
<reference evidence="6 7" key="1">
    <citation type="submission" date="2024-04" db="EMBL/GenBank/DDBJ databases">
        <title>Polymorphospora sp. isolated from Baiyangdian Lake in Xiong'an New Area.</title>
        <authorList>
            <person name="Zhang X."/>
            <person name="Liu J."/>
        </authorList>
    </citation>
    <scope>NUCLEOTIDE SEQUENCE [LARGE SCALE GENOMIC DNA]</scope>
    <source>
        <strain evidence="6 7">2-325</strain>
    </source>
</reference>
<dbReference type="PRINTS" id="PR00455">
    <property type="entry name" value="HTHTETR"/>
</dbReference>
<dbReference type="InterPro" id="IPR011075">
    <property type="entry name" value="TetR_C"/>
</dbReference>
<proteinExistence type="predicted"/>
<dbReference type="PANTHER" id="PTHR30055:SF148">
    <property type="entry name" value="TETR-FAMILY TRANSCRIPTIONAL REGULATOR"/>
    <property type="match status" value="1"/>
</dbReference>
<comment type="caution">
    <text evidence="6">The sequence shown here is derived from an EMBL/GenBank/DDBJ whole genome shotgun (WGS) entry which is preliminary data.</text>
</comment>
<sequence length="222" mass="23892">MADRSGARARTGRPRDTHIDAAILDSTTALLGEVGYKHLTMGEVAARAGTTKPALYRRWSSQQELVLAALARQLGGIEPVDTECTLCDLHESISLFVDAFQRLRPNVLAPLLADCAGHDDLRDAFMATLFEPPRQAVRQTLRAAVARGDLRPDLSLDLAVDLLASLVHYRTLFGHAPLTGTDIEDAVETLLRGIAVDYDALLAQSLGQASPSSAHGLHEAHA</sequence>
<evidence type="ECO:0000256" key="4">
    <source>
        <dbReference type="PROSITE-ProRule" id="PRU00335"/>
    </source>
</evidence>
<keyword evidence="1" id="KW-0805">Transcription regulation</keyword>
<evidence type="ECO:0000313" key="7">
    <source>
        <dbReference type="Proteomes" id="UP001582793"/>
    </source>
</evidence>
<dbReference type="SUPFAM" id="SSF46689">
    <property type="entry name" value="Homeodomain-like"/>
    <property type="match status" value="1"/>
</dbReference>
<evidence type="ECO:0000259" key="5">
    <source>
        <dbReference type="PROSITE" id="PS50977"/>
    </source>
</evidence>
<keyword evidence="3" id="KW-0804">Transcription</keyword>
<keyword evidence="2 4" id="KW-0238">DNA-binding</keyword>
<dbReference type="RefSeq" id="WP_364206728.1">
    <property type="nucleotide sequence ID" value="NZ_JBCGDC010000095.1"/>
</dbReference>
<dbReference type="InterPro" id="IPR050109">
    <property type="entry name" value="HTH-type_TetR-like_transc_reg"/>
</dbReference>
<evidence type="ECO:0000256" key="3">
    <source>
        <dbReference type="ARBA" id="ARBA00023163"/>
    </source>
</evidence>
<feature type="DNA-binding region" description="H-T-H motif" evidence="4">
    <location>
        <begin position="40"/>
        <end position="59"/>
    </location>
</feature>
<dbReference type="Proteomes" id="UP001582793">
    <property type="component" value="Unassembled WGS sequence"/>
</dbReference>
<dbReference type="EMBL" id="JBCGDC010000095">
    <property type="protein sequence ID" value="MFB6396516.1"/>
    <property type="molecule type" value="Genomic_DNA"/>
</dbReference>
<dbReference type="Gene3D" id="1.10.357.10">
    <property type="entry name" value="Tetracycline Repressor, domain 2"/>
    <property type="match status" value="1"/>
</dbReference>
<gene>
    <name evidence="6" type="ORF">AAFH96_25940</name>
</gene>
<evidence type="ECO:0000313" key="6">
    <source>
        <dbReference type="EMBL" id="MFB6396516.1"/>
    </source>
</evidence>
<dbReference type="PROSITE" id="PS50977">
    <property type="entry name" value="HTH_TETR_2"/>
    <property type="match status" value="1"/>
</dbReference>
<name>A0ABV5CWX8_9ACTN</name>
<accession>A0ABV5CWX8</accession>
<evidence type="ECO:0000256" key="1">
    <source>
        <dbReference type="ARBA" id="ARBA00023015"/>
    </source>
</evidence>
<dbReference type="PANTHER" id="PTHR30055">
    <property type="entry name" value="HTH-TYPE TRANSCRIPTIONAL REGULATOR RUTR"/>
    <property type="match status" value="1"/>
</dbReference>
<protein>
    <submittedName>
        <fullName evidence="6">TetR/AcrR family transcriptional regulator</fullName>
    </submittedName>
</protein>
<feature type="domain" description="HTH tetR-type" evidence="5">
    <location>
        <begin position="17"/>
        <end position="77"/>
    </location>
</feature>
<dbReference type="Gene3D" id="1.10.10.60">
    <property type="entry name" value="Homeodomain-like"/>
    <property type="match status" value="1"/>
</dbReference>
<evidence type="ECO:0000256" key="2">
    <source>
        <dbReference type="ARBA" id="ARBA00023125"/>
    </source>
</evidence>
<dbReference type="InterPro" id="IPR009057">
    <property type="entry name" value="Homeodomain-like_sf"/>
</dbReference>
<organism evidence="6 7">
    <name type="scientific">Polymorphospora lycopeni</name>
    <dbReference type="NCBI Taxonomy" id="3140240"/>
    <lineage>
        <taxon>Bacteria</taxon>
        <taxon>Bacillati</taxon>
        <taxon>Actinomycetota</taxon>
        <taxon>Actinomycetes</taxon>
        <taxon>Micromonosporales</taxon>
        <taxon>Micromonosporaceae</taxon>
        <taxon>Polymorphospora</taxon>
    </lineage>
</organism>
<dbReference type="InterPro" id="IPR001647">
    <property type="entry name" value="HTH_TetR"/>
</dbReference>